<dbReference type="GO" id="GO:0016740">
    <property type="term" value="F:transferase activity"/>
    <property type="evidence" value="ECO:0007669"/>
    <property type="project" value="UniProtKB-KW"/>
</dbReference>
<protein>
    <submittedName>
        <fullName evidence="1">Putative tRNA ribotransferase</fullName>
    </submittedName>
</protein>
<name>A0A6M3KI49_9ZZZZ</name>
<reference evidence="1" key="1">
    <citation type="submission" date="2020-03" db="EMBL/GenBank/DDBJ databases">
        <title>The deep terrestrial virosphere.</title>
        <authorList>
            <person name="Holmfeldt K."/>
            <person name="Nilsson E."/>
            <person name="Simone D."/>
            <person name="Lopez-Fernandez M."/>
            <person name="Wu X."/>
            <person name="de Brujin I."/>
            <person name="Lundin D."/>
            <person name="Andersson A."/>
            <person name="Bertilsson S."/>
            <person name="Dopson M."/>
        </authorList>
    </citation>
    <scope>NUCLEOTIDE SEQUENCE</scope>
    <source>
        <strain evidence="1">MM415A00577</strain>
        <strain evidence="2">TM448B01140</strain>
    </source>
</reference>
<proteinExistence type="predicted"/>
<keyword evidence="1" id="KW-0808">Transferase</keyword>
<dbReference type="AlphaFoldDB" id="A0A6M3KI49"/>
<evidence type="ECO:0000313" key="2">
    <source>
        <dbReference type="EMBL" id="QJH97964.1"/>
    </source>
</evidence>
<accession>A0A6M3KI49</accession>
<organism evidence="1">
    <name type="scientific">viral metagenome</name>
    <dbReference type="NCBI Taxonomy" id="1070528"/>
    <lineage>
        <taxon>unclassified sequences</taxon>
        <taxon>metagenomes</taxon>
        <taxon>organismal metagenomes</taxon>
    </lineage>
</organism>
<sequence length="315" mass="37031">MKKKVCLMLDSGAYSAWKKGIKINIDEYIKFVEDNREYIDVYINLDVIDNGQASFDNWKYMRSCGLNPVPVYHASTDVKYLIKYLKEVDYIGIGGIATWTRKQRLQSFDRLWSTYLVDFFGIPTHKVHAMGMTSLQLMLRYPWYSVDSTSWVLTGRYGSILVPRYRKGKYVYDENTWKVLVSTRLTPGSLAEGKHISTYSEMERERILDYIHSKGYCFGESEFRKEGPDYKLKKGERWAGKNEADGERLSRPERGGLVTRGWTKNYIVEIVIEEGISNDYKLRDEMNIIYFLDLEKFLPEWPWAFKRKTPKGFFV</sequence>
<evidence type="ECO:0000313" key="1">
    <source>
        <dbReference type="EMBL" id="QJA81148.1"/>
    </source>
</evidence>
<dbReference type="EMBL" id="MT144709">
    <property type="protein sequence ID" value="QJH97964.1"/>
    <property type="molecule type" value="Genomic_DNA"/>
</dbReference>
<dbReference type="GO" id="GO:0006400">
    <property type="term" value="P:tRNA modification"/>
    <property type="evidence" value="ECO:0007669"/>
    <property type="project" value="InterPro"/>
</dbReference>
<dbReference type="InterPro" id="IPR036511">
    <property type="entry name" value="TGT-like_sf"/>
</dbReference>
<gene>
    <name evidence="1" type="ORF">MM415A00577_0008</name>
    <name evidence="2" type="ORF">TM448B01140_0008</name>
</gene>
<dbReference type="SUPFAM" id="SSF51713">
    <property type="entry name" value="tRNA-guanine transglycosylase"/>
    <property type="match status" value="1"/>
</dbReference>
<dbReference type="EMBL" id="MT142449">
    <property type="protein sequence ID" value="QJA81148.1"/>
    <property type="molecule type" value="Genomic_DNA"/>
</dbReference>